<sequence>MKIIVFAFVLLLVVSCSIDSNQKTCIKNNTQVKDWKTELEQTIKVFGHRNWIVIADAAYPKQSNPAIKTININATQLEAVELVNRLIDKAGHVDANVFIDEELAFVSEADSKAIGFYRTRLMQLLDGKSINVKLHEDIIRELDNSAALFNVLILKTNFAVPYSSVFFQLECGYWNGKAEKELRNKMSSNE</sequence>
<dbReference type="RefSeq" id="WP_212227384.1">
    <property type="nucleotide sequence ID" value="NZ_JAGUCN010000007.1"/>
</dbReference>
<accession>A0ABS5K8I3</accession>
<dbReference type="Proteomes" id="UP000721861">
    <property type="component" value="Unassembled WGS sequence"/>
</dbReference>
<evidence type="ECO:0000313" key="5">
    <source>
        <dbReference type="Proteomes" id="UP000721861"/>
    </source>
</evidence>
<protein>
    <recommendedName>
        <fullName evidence="2">D-ribose pyranase</fullName>
        <ecNumber evidence="2">5.4.99.62</ecNumber>
    </recommendedName>
</protein>
<keyword evidence="5" id="KW-1185">Reference proteome</keyword>
<evidence type="ECO:0000313" key="4">
    <source>
        <dbReference type="EMBL" id="MBS2211304.1"/>
    </source>
</evidence>
<gene>
    <name evidence="4" type="ORF">KEM09_07825</name>
</gene>
<name>A0ABS5K8I3_9BACT</name>
<dbReference type="PROSITE" id="PS51257">
    <property type="entry name" value="PROKAR_LIPOPROTEIN"/>
    <property type="match status" value="1"/>
</dbReference>
<keyword evidence="3" id="KW-0413">Isomerase</keyword>
<comment type="caution">
    <text evidence="4">The sequence shown here is derived from an EMBL/GenBank/DDBJ whole genome shotgun (WGS) entry which is preliminary data.</text>
</comment>
<comment type="catalytic activity">
    <reaction evidence="1">
        <text>beta-D-ribopyranose = beta-D-ribofuranose</text>
        <dbReference type="Rhea" id="RHEA:25432"/>
        <dbReference type="ChEBI" id="CHEBI:27476"/>
        <dbReference type="ChEBI" id="CHEBI:47002"/>
        <dbReference type="EC" id="5.4.99.62"/>
    </reaction>
</comment>
<dbReference type="SUPFAM" id="SSF102546">
    <property type="entry name" value="RbsD-like"/>
    <property type="match status" value="1"/>
</dbReference>
<dbReference type="EMBL" id="JAGUCN010000007">
    <property type="protein sequence ID" value="MBS2211304.1"/>
    <property type="molecule type" value="Genomic_DNA"/>
</dbReference>
<evidence type="ECO:0000256" key="3">
    <source>
        <dbReference type="ARBA" id="ARBA00023235"/>
    </source>
</evidence>
<dbReference type="Gene3D" id="3.40.1650.10">
    <property type="entry name" value="RbsD-like domain"/>
    <property type="match status" value="1"/>
</dbReference>
<dbReference type="EC" id="5.4.99.62" evidence="2"/>
<dbReference type="InterPro" id="IPR023750">
    <property type="entry name" value="RbsD-like_sf"/>
</dbReference>
<reference evidence="4 5" key="1">
    <citation type="journal article" date="2014" name="Int. J. Syst. Evol. Microbiol.">
        <title>Carboxylicivirga gen. nov. in the family Marinilabiliaceae with two novel species, Carboxylicivirga mesophila sp. nov. and Carboxylicivirga taeanensis sp. nov., and reclassification of Cytophaga fermentans as Saccharicrinis fermentans gen. nov., comb. nov.</title>
        <authorList>
            <person name="Yang S.H."/>
            <person name="Seo H.S."/>
            <person name="Woo J.H."/>
            <person name="Oh H.M."/>
            <person name="Jang H."/>
            <person name="Lee J.H."/>
            <person name="Kim S.J."/>
            <person name="Kwon K.K."/>
        </authorList>
    </citation>
    <scope>NUCLEOTIDE SEQUENCE [LARGE SCALE GENOMIC DNA]</scope>
    <source>
        <strain evidence="4 5">JCM 18290</strain>
    </source>
</reference>
<evidence type="ECO:0000256" key="2">
    <source>
        <dbReference type="ARBA" id="ARBA00012862"/>
    </source>
</evidence>
<dbReference type="Pfam" id="PF05025">
    <property type="entry name" value="RbsD_FucU"/>
    <property type="match status" value="1"/>
</dbReference>
<organism evidence="4 5">
    <name type="scientific">Carboxylicivirga mesophila</name>
    <dbReference type="NCBI Taxonomy" id="1166478"/>
    <lineage>
        <taxon>Bacteria</taxon>
        <taxon>Pseudomonadati</taxon>
        <taxon>Bacteroidota</taxon>
        <taxon>Bacteroidia</taxon>
        <taxon>Marinilabiliales</taxon>
        <taxon>Marinilabiliaceae</taxon>
        <taxon>Carboxylicivirga</taxon>
    </lineage>
</organism>
<evidence type="ECO:0000256" key="1">
    <source>
        <dbReference type="ARBA" id="ARBA00000223"/>
    </source>
</evidence>
<proteinExistence type="predicted"/>
<dbReference type="InterPro" id="IPR007721">
    <property type="entry name" value="RbsD_FucU"/>
</dbReference>